<comment type="caution">
    <text evidence="2">The sequence shown here is derived from an EMBL/GenBank/DDBJ whole genome shotgun (WGS) entry which is preliminary data.</text>
</comment>
<sequence length="404" mass="46341">MSNKQFGFTRDRSTIDAGVELVQHIYGAWEDSRDAISIFCDLSKAFDCVYHETLIGKLRHYGVTGRTLDLLKSYLSNRVQRVDVNVRNKELEFVNSTVFLGITLDDRLQWCPHINKLPKRLSSAAYAVKKMRNLSDVETARLVYFGCFHSLMSYGILLWGNAADIQKIFVLQKRAVRAIYKLGPRAHASEGLRWPAFAAPPHKERLRPSPGLRMRERASSEGALRSQRGGSARATLTGCPQSDCNCMVSNKSMIMRKSKELVSFAFFDDKIALHTKQKMVQALDNEGLDFAPKRMSLDTKDFARKNIEDFVSSNSFHFFEVFRKSSNLIKKDVADWPAYEEYKAGRDIIRSMRIVNDIAERGIALMEEFNKLITFNEEQQQYLLLIVIEFRKKYSDSKQSTLVK</sequence>
<name>A0A4C1WMT2_EUMVA</name>
<dbReference type="PANTHER" id="PTHR46113">
    <property type="entry name" value="SNAC DOMAIN-CONTAINING PROTEIN"/>
    <property type="match status" value="1"/>
</dbReference>
<keyword evidence="2" id="KW-0808">Transferase</keyword>
<dbReference type="STRING" id="151549.A0A4C1WMT2"/>
<accession>A0A4C1WMT2</accession>
<evidence type="ECO:0000313" key="2">
    <source>
        <dbReference type="EMBL" id="GBP52160.1"/>
    </source>
</evidence>
<organism evidence="2 3">
    <name type="scientific">Eumeta variegata</name>
    <name type="common">Bagworm moth</name>
    <name type="synonym">Eumeta japonica</name>
    <dbReference type="NCBI Taxonomy" id="151549"/>
    <lineage>
        <taxon>Eukaryota</taxon>
        <taxon>Metazoa</taxon>
        <taxon>Ecdysozoa</taxon>
        <taxon>Arthropoda</taxon>
        <taxon>Hexapoda</taxon>
        <taxon>Insecta</taxon>
        <taxon>Pterygota</taxon>
        <taxon>Neoptera</taxon>
        <taxon>Endopterygota</taxon>
        <taxon>Lepidoptera</taxon>
        <taxon>Glossata</taxon>
        <taxon>Ditrysia</taxon>
        <taxon>Tineoidea</taxon>
        <taxon>Psychidae</taxon>
        <taxon>Oiketicinae</taxon>
        <taxon>Eumeta</taxon>
    </lineage>
</organism>
<dbReference type="GO" id="GO:0003964">
    <property type="term" value="F:RNA-directed DNA polymerase activity"/>
    <property type="evidence" value="ECO:0007669"/>
    <property type="project" value="UniProtKB-KW"/>
</dbReference>
<dbReference type="PANTHER" id="PTHR46113:SF1">
    <property type="entry name" value="PEPTIDASE M17 LEUCYL AMINOPEPTIDASE N-TERMINAL DOMAIN-CONTAINING PROTEIN"/>
    <property type="match status" value="1"/>
</dbReference>
<protein>
    <submittedName>
        <fullName evidence="2">Probable RNA-directed DNA polymerase from transposon BS</fullName>
    </submittedName>
</protein>
<proteinExistence type="predicted"/>
<feature type="compositionally biased region" description="Basic and acidic residues" evidence="1">
    <location>
        <begin position="205"/>
        <end position="219"/>
    </location>
</feature>
<evidence type="ECO:0000313" key="3">
    <source>
        <dbReference type="Proteomes" id="UP000299102"/>
    </source>
</evidence>
<keyword evidence="2" id="KW-0548">Nucleotidyltransferase</keyword>
<keyword evidence="3" id="KW-1185">Reference proteome</keyword>
<evidence type="ECO:0000256" key="1">
    <source>
        <dbReference type="SAM" id="MobiDB-lite"/>
    </source>
</evidence>
<dbReference type="Proteomes" id="UP000299102">
    <property type="component" value="Unassembled WGS sequence"/>
</dbReference>
<dbReference type="OrthoDB" id="414730at2759"/>
<reference evidence="2 3" key="1">
    <citation type="journal article" date="2019" name="Commun. Biol.">
        <title>The bagworm genome reveals a unique fibroin gene that provides high tensile strength.</title>
        <authorList>
            <person name="Kono N."/>
            <person name="Nakamura H."/>
            <person name="Ohtoshi R."/>
            <person name="Tomita M."/>
            <person name="Numata K."/>
            <person name="Arakawa K."/>
        </authorList>
    </citation>
    <scope>NUCLEOTIDE SEQUENCE [LARGE SCALE GENOMIC DNA]</scope>
</reference>
<dbReference type="EMBL" id="BGZK01000596">
    <property type="protein sequence ID" value="GBP52160.1"/>
    <property type="molecule type" value="Genomic_DNA"/>
</dbReference>
<dbReference type="AlphaFoldDB" id="A0A4C1WMT2"/>
<feature type="region of interest" description="Disordered" evidence="1">
    <location>
        <begin position="205"/>
        <end position="234"/>
    </location>
</feature>
<gene>
    <name evidence="2" type="primary">RTase</name>
    <name evidence="2" type="ORF">EVAR_21291_1</name>
</gene>
<keyword evidence="2" id="KW-0695">RNA-directed DNA polymerase</keyword>